<evidence type="ECO:0000256" key="11">
    <source>
        <dbReference type="RuleBase" id="RU003953"/>
    </source>
</evidence>
<dbReference type="InterPro" id="IPR032828">
    <property type="entry name" value="PolyA_RNA-bd"/>
</dbReference>
<evidence type="ECO:0000256" key="7">
    <source>
        <dbReference type="ARBA" id="ARBA00022800"/>
    </source>
</evidence>
<dbReference type="Proteomes" id="UP000698963">
    <property type="component" value="Unassembled WGS sequence"/>
</dbReference>
<dbReference type="GO" id="GO:0005524">
    <property type="term" value="F:ATP binding"/>
    <property type="evidence" value="ECO:0007669"/>
    <property type="project" value="UniProtKB-KW"/>
</dbReference>
<feature type="domain" description="Poly A polymerase head" evidence="13">
    <location>
        <begin position="5"/>
        <end position="43"/>
    </location>
</feature>
<dbReference type="PANTHER" id="PTHR47545">
    <property type="entry name" value="MULTIFUNCTIONAL CCA PROTEIN"/>
    <property type="match status" value="1"/>
</dbReference>
<keyword evidence="2 11" id="KW-0808">Transferase</keyword>
<dbReference type="SUPFAM" id="SSF81301">
    <property type="entry name" value="Nucleotidyltransferase"/>
    <property type="match status" value="1"/>
</dbReference>
<evidence type="ECO:0000313" key="16">
    <source>
        <dbReference type="EMBL" id="HJD97387.1"/>
    </source>
</evidence>
<feature type="domain" description="tRNA nucleotidyltransferase/poly(A) polymerase RNA and SrmB- binding" evidence="15">
    <location>
        <begin position="130"/>
        <end position="194"/>
    </location>
</feature>
<evidence type="ECO:0000259" key="13">
    <source>
        <dbReference type="Pfam" id="PF01743"/>
    </source>
</evidence>
<comment type="caution">
    <text evidence="16">The sequence shown here is derived from an EMBL/GenBank/DDBJ whole genome shotgun (WGS) entry which is preliminary data.</text>
</comment>
<evidence type="ECO:0000256" key="4">
    <source>
        <dbReference type="ARBA" id="ARBA00022695"/>
    </source>
</evidence>
<dbReference type="Gene3D" id="3.30.460.10">
    <property type="entry name" value="Beta Polymerase, domain 2"/>
    <property type="match status" value="1"/>
</dbReference>
<dbReference type="Pfam" id="PF01966">
    <property type="entry name" value="HD"/>
    <property type="match status" value="1"/>
</dbReference>
<dbReference type="PANTHER" id="PTHR47545:SF1">
    <property type="entry name" value="MULTIFUNCTIONAL CCA PROTEIN"/>
    <property type="match status" value="1"/>
</dbReference>
<dbReference type="CDD" id="cd00077">
    <property type="entry name" value="HDc"/>
    <property type="match status" value="1"/>
</dbReference>
<dbReference type="GO" id="GO:0016779">
    <property type="term" value="F:nucleotidyltransferase activity"/>
    <property type="evidence" value="ECO:0007669"/>
    <property type="project" value="UniProtKB-KW"/>
</dbReference>
<evidence type="ECO:0000256" key="6">
    <source>
        <dbReference type="ARBA" id="ARBA00022741"/>
    </source>
</evidence>
<organism evidence="16 17">
    <name type="scientific">Mailhella massiliensis</name>
    <dbReference type="NCBI Taxonomy" id="1903261"/>
    <lineage>
        <taxon>Bacteria</taxon>
        <taxon>Pseudomonadati</taxon>
        <taxon>Thermodesulfobacteriota</taxon>
        <taxon>Desulfovibrionia</taxon>
        <taxon>Desulfovibrionales</taxon>
        <taxon>Desulfovibrionaceae</taxon>
        <taxon>Mailhella</taxon>
    </lineage>
</organism>
<evidence type="ECO:0000256" key="2">
    <source>
        <dbReference type="ARBA" id="ARBA00022679"/>
    </source>
</evidence>
<evidence type="ECO:0000313" key="17">
    <source>
        <dbReference type="Proteomes" id="UP000698963"/>
    </source>
</evidence>
<keyword evidence="5" id="KW-0479">Metal-binding</keyword>
<evidence type="ECO:0000256" key="12">
    <source>
        <dbReference type="SAM" id="MobiDB-lite"/>
    </source>
</evidence>
<keyword evidence="9" id="KW-0460">Magnesium</keyword>
<dbReference type="GO" id="GO:0046872">
    <property type="term" value="F:metal ion binding"/>
    <property type="evidence" value="ECO:0007669"/>
    <property type="project" value="UniProtKB-KW"/>
</dbReference>
<dbReference type="GO" id="GO:0008033">
    <property type="term" value="P:tRNA processing"/>
    <property type="evidence" value="ECO:0007669"/>
    <property type="project" value="UniProtKB-KW"/>
</dbReference>
<sequence length="390" mass="43002">MTQWYVVGGAVRDLLLGRKVHDVDISFSGGEESFLHVFPRARKTGGSLSVWLVGQDEFTALEGSPQQDMFTRDLTVNAAALDAEGRLIAHPRFLADLEGGVLRLASPRALARDPLRVFRTARFAAEFPSFSLHPSATDAMRAFARETPDALASLPAERVGRELLRALAAPAPSRFFLALREADCLSPWFRELAPAAHIPAGPLPWHDNSVLDHTLEVMDRCAGYPLAAWIALCHDLGKIRTDAAILPHHYGHELKGAELARSLASRLRLPSRYTRAGVAGTVLHMKGGVYGSLRAGTRRDMLCKLQENRIFHEFWVLAGADGGWDWEPMASRDLAAIRAVHLPDAWRNKGEASGKRLRQLQCEALSRLPAFTPERAKNAPPMPAVEQKQK</sequence>
<dbReference type="Pfam" id="PF12627">
    <property type="entry name" value="PolyA_pol_RNAbd"/>
    <property type="match status" value="1"/>
</dbReference>
<evidence type="ECO:0000256" key="10">
    <source>
        <dbReference type="ARBA" id="ARBA00022884"/>
    </source>
</evidence>
<evidence type="ECO:0000256" key="9">
    <source>
        <dbReference type="ARBA" id="ARBA00022842"/>
    </source>
</evidence>
<accession>A0A921AX00</accession>
<feature type="region of interest" description="Disordered" evidence="12">
    <location>
        <begin position="368"/>
        <end position="390"/>
    </location>
</feature>
<evidence type="ECO:0000259" key="14">
    <source>
        <dbReference type="Pfam" id="PF01966"/>
    </source>
</evidence>
<keyword evidence="10 11" id="KW-0694">RNA-binding</keyword>
<protein>
    <submittedName>
        <fullName evidence="16">HD domain-containing protein</fullName>
    </submittedName>
</protein>
<dbReference type="GO" id="GO:0003723">
    <property type="term" value="F:RNA binding"/>
    <property type="evidence" value="ECO:0007669"/>
    <property type="project" value="UniProtKB-KW"/>
</dbReference>
<dbReference type="InterPro" id="IPR043519">
    <property type="entry name" value="NT_sf"/>
</dbReference>
<comment type="cofactor">
    <cofactor evidence="1">
        <name>Mg(2+)</name>
        <dbReference type="ChEBI" id="CHEBI:18420"/>
    </cofactor>
</comment>
<keyword evidence="8" id="KW-0067">ATP-binding</keyword>
<reference evidence="16" key="2">
    <citation type="submission" date="2021-09" db="EMBL/GenBank/DDBJ databases">
        <authorList>
            <person name="Gilroy R."/>
        </authorList>
    </citation>
    <scope>NUCLEOTIDE SEQUENCE</scope>
    <source>
        <strain evidence="16">ChiGjej2B2-19336</strain>
    </source>
</reference>
<keyword evidence="4" id="KW-0548">Nucleotidyltransferase</keyword>
<dbReference type="GO" id="GO:0042245">
    <property type="term" value="P:RNA repair"/>
    <property type="evidence" value="ECO:0007669"/>
    <property type="project" value="UniProtKB-KW"/>
</dbReference>
<reference evidence="16" key="1">
    <citation type="journal article" date="2021" name="PeerJ">
        <title>Extensive microbial diversity within the chicken gut microbiome revealed by metagenomics and culture.</title>
        <authorList>
            <person name="Gilroy R."/>
            <person name="Ravi A."/>
            <person name="Getino M."/>
            <person name="Pursley I."/>
            <person name="Horton D.L."/>
            <person name="Alikhan N.F."/>
            <person name="Baker D."/>
            <person name="Gharbi K."/>
            <person name="Hall N."/>
            <person name="Watson M."/>
            <person name="Adriaenssens E.M."/>
            <person name="Foster-Nyarko E."/>
            <person name="Jarju S."/>
            <person name="Secka A."/>
            <person name="Antonio M."/>
            <person name="Oren A."/>
            <person name="Chaudhuri R.R."/>
            <person name="La Ragione R."/>
            <person name="Hildebrand F."/>
            <person name="Pallen M.J."/>
        </authorList>
    </citation>
    <scope>NUCLEOTIDE SEQUENCE</scope>
    <source>
        <strain evidence="16">ChiGjej2B2-19336</strain>
    </source>
</reference>
<evidence type="ECO:0000256" key="3">
    <source>
        <dbReference type="ARBA" id="ARBA00022694"/>
    </source>
</evidence>
<proteinExistence type="inferred from homology"/>
<feature type="domain" description="HD" evidence="14">
    <location>
        <begin position="211"/>
        <end position="276"/>
    </location>
</feature>
<comment type="similarity">
    <text evidence="11">Belongs to the tRNA nucleotidyltransferase/poly(A) polymerase family.</text>
</comment>
<dbReference type="InterPro" id="IPR002646">
    <property type="entry name" value="PolA_pol_head_dom"/>
</dbReference>
<evidence type="ECO:0000256" key="5">
    <source>
        <dbReference type="ARBA" id="ARBA00022723"/>
    </source>
</evidence>
<dbReference type="InterPro" id="IPR050124">
    <property type="entry name" value="tRNA_CCA-adding_enzyme"/>
</dbReference>
<dbReference type="Gene3D" id="1.10.3090.10">
    <property type="entry name" value="cca-adding enzyme, domain 2"/>
    <property type="match status" value="1"/>
</dbReference>
<dbReference type="InterPro" id="IPR003607">
    <property type="entry name" value="HD/PDEase_dom"/>
</dbReference>
<gene>
    <name evidence="16" type="ORF">K8W16_07055</name>
</gene>
<keyword evidence="3" id="KW-0819">tRNA processing</keyword>
<evidence type="ECO:0000259" key="15">
    <source>
        <dbReference type="Pfam" id="PF12627"/>
    </source>
</evidence>
<dbReference type="RefSeq" id="WP_304122445.1">
    <property type="nucleotide sequence ID" value="NZ_DYZA01000143.1"/>
</dbReference>
<dbReference type="EMBL" id="DYZA01000143">
    <property type="protein sequence ID" value="HJD97387.1"/>
    <property type="molecule type" value="Genomic_DNA"/>
</dbReference>
<evidence type="ECO:0000256" key="1">
    <source>
        <dbReference type="ARBA" id="ARBA00001946"/>
    </source>
</evidence>
<name>A0A921AX00_9BACT</name>
<keyword evidence="6" id="KW-0547">Nucleotide-binding</keyword>
<evidence type="ECO:0000256" key="8">
    <source>
        <dbReference type="ARBA" id="ARBA00022840"/>
    </source>
</evidence>
<dbReference type="AlphaFoldDB" id="A0A921AX00"/>
<dbReference type="SUPFAM" id="SSF81891">
    <property type="entry name" value="Poly A polymerase C-terminal region-like"/>
    <property type="match status" value="1"/>
</dbReference>
<dbReference type="InterPro" id="IPR006674">
    <property type="entry name" value="HD_domain"/>
</dbReference>
<keyword evidence="7" id="KW-0692">RNA repair</keyword>
<dbReference type="Pfam" id="PF01743">
    <property type="entry name" value="PolyA_pol"/>
    <property type="match status" value="1"/>
</dbReference>